<dbReference type="InterPro" id="IPR036872">
    <property type="entry name" value="CH_dom_sf"/>
</dbReference>
<dbReference type="Gene3D" id="1.10.418.10">
    <property type="entry name" value="Calponin-like domain"/>
    <property type="match status" value="1"/>
</dbReference>
<dbReference type="PROSITE" id="PS50021">
    <property type="entry name" value="CH"/>
    <property type="match status" value="1"/>
</dbReference>
<feature type="compositionally biased region" description="Low complexity" evidence="3">
    <location>
        <begin position="159"/>
        <end position="168"/>
    </location>
</feature>
<reference evidence="8" key="1">
    <citation type="submission" date="2016-11" db="UniProtKB">
        <authorList>
            <consortium name="WormBaseParasite"/>
        </authorList>
    </citation>
    <scope>IDENTIFICATION</scope>
</reference>
<dbReference type="FunFam" id="1.10.418.10:FF:000048">
    <property type="entry name" value="Short stop, isoform B"/>
    <property type="match status" value="1"/>
</dbReference>
<dbReference type="PANTHER" id="PTHR11915">
    <property type="entry name" value="SPECTRIN/FILAMIN RELATED CYTOSKELETAL PROTEIN"/>
    <property type="match status" value="1"/>
</dbReference>
<dbReference type="CDD" id="cd21188">
    <property type="entry name" value="CH_PLEC-like_rpt1"/>
    <property type="match status" value="1"/>
</dbReference>
<dbReference type="SMART" id="SM00033">
    <property type="entry name" value="CH"/>
    <property type="match status" value="1"/>
</dbReference>
<evidence type="ECO:0000259" key="4">
    <source>
        <dbReference type="PROSITE" id="PS50021"/>
    </source>
</evidence>
<protein>
    <submittedName>
        <fullName evidence="5">(pine wood nematode) hypothetical protein</fullName>
    </submittedName>
    <submittedName>
        <fullName evidence="8">Calponin-homology (CH) domain-containing protein</fullName>
    </submittedName>
</protein>
<dbReference type="GO" id="GO:0003779">
    <property type="term" value="F:actin binding"/>
    <property type="evidence" value="ECO:0007669"/>
    <property type="project" value="UniProtKB-KW"/>
</dbReference>
<dbReference type="EMBL" id="CAJFDI010000001">
    <property type="protein sequence ID" value="CAD5207868.1"/>
    <property type="molecule type" value="Genomic_DNA"/>
</dbReference>
<keyword evidence="1" id="KW-0677">Repeat</keyword>
<dbReference type="InterPro" id="IPR001715">
    <property type="entry name" value="CH_dom"/>
</dbReference>
<dbReference type="eggNOG" id="KOG0516">
    <property type="taxonomic scope" value="Eukaryota"/>
</dbReference>
<dbReference type="Proteomes" id="UP000095284">
    <property type="component" value="Unplaced"/>
</dbReference>
<name>A0A1I7S710_BURXY</name>
<dbReference type="SMR" id="A0A1I7S710"/>
<dbReference type="OrthoDB" id="18740at2759"/>
<dbReference type="EMBL" id="CAJFCV020000001">
    <property type="protein sequence ID" value="CAG9079454.1"/>
    <property type="molecule type" value="Genomic_DNA"/>
</dbReference>
<keyword evidence="7" id="KW-1185">Reference proteome</keyword>
<dbReference type="AlphaFoldDB" id="A0A1I7S710"/>
<dbReference type="Proteomes" id="UP000659654">
    <property type="component" value="Unassembled WGS sequence"/>
</dbReference>
<evidence type="ECO:0000256" key="2">
    <source>
        <dbReference type="ARBA" id="ARBA00023203"/>
    </source>
</evidence>
<dbReference type="Pfam" id="PF00307">
    <property type="entry name" value="CH"/>
    <property type="match status" value="1"/>
</dbReference>
<dbReference type="SUPFAM" id="SSF47576">
    <property type="entry name" value="Calponin-homology domain, CH-domain"/>
    <property type="match status" value="1"/>
</dbReference>
<evidence type="ECO:0000313" key="5">
    <source>
        <dbReference type="EMBL" id="CAD5207868.1"/>
    </source>
</evidence>
<accession>A0A1I7S710</accession>
<evidence type="ECO:0000256" key="3">
    <source>
        <dbReference type="SAM" id="MobiDB-lite"/>
    </source>
</evidence>
<feature type="domain" description="Calponin-homology (CH)" evidence="4">
    <location>
        <begin position="27"/>
        <end position="130"/>
    </location>
</feature>
<dbReference type="PROSITE" id="PS00020">
    <property type="entry name" value="ACTININ_2"/>
    <property type="match status" value="1"/>
</dbReference>
<evidence type="ECO:0000313" key="8">
    <source>
        <dbReference type="WBParaSite" id="BXY_0879900.1"/>
    </source>
</evidence>
<reference evidence="5" key="2">
    <citation type="submission" date="2020-09" db="EMBL/GenBank/DDBJ databases">
        <authorList>
            <person name="Kikuchi T."/>
        </authorList>
    </citation>
    <scope>NUCLEOTIDE SEQUENCE</scope>
    <source>
        <strain evidence="5">Ka4C1</strain>
    </source>
</reference>
<gene>
    <name evidence="5" type="ORF">BXYJ_LOCUS140</name>
</gene>
<sequence>MDFEERSNEALKCFEAKRQENSDERDRIQKKTFTKWVNRNLAKRGRKVEDLFVDLRNGFNLIALLEELTQEVLPKENGETRFHRTQNVQCCLDFLRRRNIKLVNIRPKDIVDGNGKLTLGLIWTIILSFQIAVITQRQAEEGQKRERLQSGQRSPQPSNGNGEVGLENVNDYDYEEGSSAVQGVYMVLGF</sequence>
<dbReference type="Proteomes" id="UP000582659">
    <property type="component" value="Unassembled WGS sequence"/>
</dbReference>
<organism evidence="6 8">
    <name type="scientific">Bursaphelenchus xylophilus</name>
    <name type="common">Pinewood nematode worm</name>
    <name type="synonym">Aphelenchoides xylophilus</name>
    <dbReference type="NCBI Taxonomy" id="6326"/>
    <lineage>
        <taxon>Eukaryota</taxon>
        <taxon>Metazoa</taxon>
        <taxon>Ecdysozoa</taxon>
        <taxon>Nematoda</taxon>
        <taxon>Chromadorea</taxon>
        <taxon>Rhabditida</taxon>
        <taxon>Tylenchina</taxon>
        <taxon>Tylenchomorpha</taxon>
        <taxon>Aphelenchoidea</taxon>
        <taxon>Aphelenchoididae</taxon>
        <taxon>Bursaphelenchus</taxon>
    </lineage>
</organism>
<proteinExistence type="predicted"/>
<evidence type="ECO:0000256" key="1">
    <source>
        <dbReference type="ARBA" id="ARBA00022737"/>
    </source>
</evidence>
<feature type="region of interest" description="Disordered" evidence="3">
    <location>
        <begin position="142"/>
        <end position="168"/>
    </location>
</feature>
<feature type="compositionally biased region" description="Polar residues" evidence="3">
    <location>
        <begin position="149"/>
        <end position="158"/>
    </location>
</feature>
<dbReference type="InterPro" id="IPR001589">
    <property type="entry name" value="Actinin_actin-bd_CS"/>
</dbReference>
<evidence type="ECO:0000313" key="6">
    <source>
        <dbReference type="Proteomes" id="UP000095284"/>
    </source>
</evidence>
<dbReference type="PROSITE" id="PS00019">
    <property type="entry name" value="ACTININ_1"/>
    <property type="match status" value="1"/>
</dbReference>
<evidence type="ECO:0000313" key="7">
    <source>
        <dbReference type="Proteomes" id="UP000659654"/>
    </source>
</evidence>
<keyword evidence="2" id="KW-0009">Actin-binding</keyword>
<dbReference type="WBParaSite" id="BXY_0879900.1">
    <property type="protein sequence ID" value="BXY_0879900.1"/>
    <property type="gene ID" value="BXY_0879900"/>
</dbReference>